<sequence>MRANVLLAFVLSAVSAAPVLALPVDVSDLSVRDAGLYVRELMPIVADRDMVKPPPVKGPGNGEPDHHKREDDHDHHPTHVVPRGPVKTPAKGPNGGPNQNPKREDDHNHHPTHVAARGPVKTPAQGPG</sequence>
<accession>A0A4Y9XPZ9</accession>
<feature type="compositionally biased region" description="Basic and acidic residues" evidence="1">
    <location>
        <begin position="63"/>
        <end position="77"/>
    </location>
</feature>
<evidence type="ECO:0000313" key="3">
    <source>
        <dbReference type="EMBL" id="TFY51281.1"/>
    </source>
</evidence>
<feature type="signal peptide" evidence="2">
    <location>
        <begin position="1"/>
        <end position="21"/>
    </location>
</feature>
<gene>
    <name evidence="3" type="ORF">EVJ58_g10652</name>
</gene>
<proteinExistence type="predicted"/>
<protein>
    <submittedName>
        <fullName evidence="3">Uncharacterized protein</fullName>
    </submittedName>
</protein>
<comment type="caution">
    <text evidence="3">The sequence shown here is derived from an EMBL/GenBank/DDBJ whole genome shotgun (WGS) entry which is preliminary data.</text>
</comment>
<evidence type="ECO:0000256" key="1">
    <source>
        <dbReference type="SAM" id="MobiDB-lite"/>
    </source>
</evidence>
<keyword evidence="2" id="KW-0732">Signal</keyword>
<feature type="non-terminal residue" evidence="3">
    <location>
        <position position="128"/>
    </location>
</feature>
<name>A0A4Y9XPZ9_9APHY</name>
<reference evidence="3 4" key="1">
    <citation type="submission" date="2019-01" db="EMBL/GenBank/DDBJ databases">
        <title>Genome sequencing of the rare red list fungi Fomitopsis rosea.</title>
        <authorList>
            <person name="Buettner E."/>
            <person name="Kellner H."/>
        </authorList>
    </citation>
    <scope>NUCLEOTIDE SEQUENCE [LARGE SCALE GENOMIC DNA]</scope>
    <source>
        <strain evidence="3 4">DSM 105464</strain>
    </source>
</reference>
<feature type="chain" id="PRO_5021479054" evidence="2">
    <location>
        <begin position="22"/>
        <end position="128"/>
    </location>
</feature>
<feature type="region of interest" description="Disordered" evidence="1">
    <location>
        <begin position="45"/>
        <end position="128"/>
    </location>
</feature>
<dbReference type="EMBL" id="SEKV01001230">
    <property type="protein sequence ID" value="TFY51281.1"/>
    <property type="molecule type" value="Genomic_DNA"/>
</dbReference>
<organism evidence="3 4">
    <name type="scientific">Rhodofomes roseus</name>
    <dbReference type="NCBI Taxonomy" id="34475"/>
    <lineage>
        <taxon>Eukaryota</taxon>
        <taxon>Fungi</taxon>
        <taxon>Dikarya</taxon>
        <taxon>Basidiomycota</taxon>
        <taxon>Agaricomycotina</taxon>
        <taxon>Agaricomycetes</taxon>
        <taxon>Polyporales</taxon>
        <taxon>Rhodofomes</taxon>
    </lineage>
</organism>
<evidence type="ECO:0000256" key="2">
    <source>
        <dbReference type="SAM" id="SignalP"/>
    </source>
</evidence>
<dbReference type="Proteomes" id="UP000298390">
    <property type="component" value="Unassembled WGS sequence"/>
</dbReference>
<evidence type="ECO:0000313" key="4">
    <source>
        <dbReference type="Proteomes" id="UP000298390"/>
    </source>
</evidence>
<dbReference type="AlphaFoldDB" id="A0A4Y9XPZ9"/>